<dbReference type="Gene3D" id="2.60.120.200">
    <property type="match status" value="1"/>
</dbReference>
<feature type="domain" description="DUF6250" evidence="2">
    <location>
        <begin position="63"/>
        <end position="252"/>
    </location>
</feature>
<evidence type="ECO:0000256" key="1">
    <source>
        <dbReference type="SAM" id="MobiDB-lite"/>
    </source>
</evidence>
<evidence type="ECO:0000313" key="4">
    <source>
        <dbReference type="Proteomes" id="UP000778523"/>
    </source>
</evidence>
<dbReference type="Proteomes" id="UP000778523">
    <property type="component" value="Unassembled WGS sequence"/>
</dbReference>
<dbReference type="EMBL" id="JABCSC020000005">
    <property type="protein sequence ID" value="NSL56859.1"/>
    <property type="molecule type" value="Genomic_DNA"/>
</dbReference>
<name>A0ABX2IQ70_9RHOO</name>
<proteinExistence type="predicted"/>
<keyword evidence="4" id="KW-1185">Reference proteome</keyword>
<dbReference type="Pfam" id="PF19763">
    <property type="entry name" value="DUF6250"/>
    <property type="match status" value="1"/>
</dbReference>
<comment type="caution">
    <text evidence="3">The sequence shown here is derived from an EMBL/GenBank/DDBJ whole genome shotgun (WGS) entry which is preliminary data.</text>
</comment>
<accession>A0ABX2IQ70</accession>
<protein>
    <recommendedName>
        <fullName evidence="2">DUF6250 domain-containing protein</fullName>
    </recommendedName>
</protein>
<feature type="region of interest" description="Disordered" evidence="1">
    <location>
        <begin position="1"/>
        <end position="24"/>
    </location>
</feature>
<evidence type="ECO:0000259" key="2">
    <source>
        <dbReference type="Pfam" id="PF19763"/>
    </source>
</evidence>
<reference evidence="3 4" key="1">
    <citation type="submission" date="2020-06" db="EMBL/GenBank/DDBJ databases">
        <title>Draft genome of Uliginosibacterium sp. IMCC34675.</title>
        <authorList>
            <person name="Song J."/>
        </authorList>
    </citation>
    <scope>NUCLEOTIDE SEQUENCE [LARGE SCALE GENOMIC DNA]</scope>
    <source>
        <strain evidence="3 4">IMCC34675</strain>
    </source>
</reference>
<evidence type="ECO:0000313" key="3">
    <source>
        <dbReference type="EMBL" id="NSL56859.1"/>
    </source>
</evidence>
<gene>
    <name evidence="3" type="ORF">HJ583_017645</name>
</gene>
<sequence length="257" mass="27205">MASSSNSSSAASSGATASSSLSSSSSSVSVLASDDFTQGLSLWKVEQEDASGTVTAANGVLDIVQPAGATLWFKQKFSGDYEIRFTATPIPYTVTVSGKTYTDRISDLNMFWNAVVPTGSDPDPTHLTLDGKLASYNPLTLYYVGFGANSNTTTRLRRYDGTATRPQITGYATAASRTADDTAGDMTAATSLVANTPVQVRVVSRAATASDPATLKWYANDKLVFSYADATPFLSGWFGFRTTVSHWKLSGFSVVAR</sequence>
<organism evidence="3 4">
    <name type="scientific">Uliginosibacterium aquaticum</name>
    <dbReference type="NCBI Taxonomy" id="2731212"/>
    <lineage>
        <taxon>Bacteria</taxon>
        <taxon>Pseudomonadati</taxon>
        <taxon>Pseudomonadota</taxon>
        <taxon>Betaproteobacteria</taxon>
        <taxon>Rhodocyclales</taxon>
        <taxon>Zoogloeaceae</taxon>
        <taxon>Uliginosibacterium</taxon>
    </lineage>
</organism>
<dbReference type="InterPro" id="IPR046217">
    <property type="entry name" value="DUF6250"/>
</dbReference>